<dbReference type="EMBL" id="JAMKOV010000004">
    <property type="protein sequence ID" value="KAI8040567.1"/>
    <property type="molecule type" value="Genomic_DNA"/>
</dbReference>
<protein>
    <submittedName>
        <fullName evidence="2">Uncharacterized protein</fullName>
    </submittedName>
</protein>
<organism evidence="2 3">
    <name type="scientific">Drosophila gunungcola</name>
    <name type="common">fruit fly</name>
    <dbReference type="NCBI Taxonomy" id="103775"/>
    <lineage>
        <taxon>Eukaryota</taxon>
        <taxon>Metazoa</taxon>
        <taxon>Ecdysozoa</taxon>
        <taxon>Arthropoda</taxon>
        <taxon>Hexapoda</taxon>
        <taxon>Insecta</taxon>
        <taxon>Pterygota</taxon>
        <taxon>Neoptera</taxon>
        <taxon>Endopterygota</taxon>
        <taxon>Diptera</taxon>
        <taxon>Brachycera</taxon>
        <taxon>Muscomorpha</taxon>
        <taxon>Ephydroidea</taxon>
        <taxon>Drosophilidae</taxon>
        <taxon>Drosophila</taxon>
        <taxon>Sophophora</taxon>
    </lineage>
</organism>
<keyword evidence="3" id="KW-1185">Reference proteome</keyword>
<evidence type="ECO:0000256" key="1">
    <source>
        <dbReference type="SAM" id="MobiDB-lite"/>
    </source>
</evidence>
<proteinExistence type="predicted"/>
<sequence>MATGAGQPTETYNNCASSAMPKSSPLEMRKPSSTLPSREKVLAMVVSCRLRSAARSHPEFSRLRDVSEVPLCQSVSVSAKKSNTPELSP</sequence>
<reference evidence="2" key="1">
    <citation type="journal article" date="2023" name="Genome Biol. Evol.">
        <title>Long-read-based Genome Assembly of Drosophila gunungcola Reveals Fewer Chemosensory Genes in Flower-breeding Species.</title>
        <authorList>
            <person name="Negi A."/>
            <person name="Liao B.Y."/>
            <person name="Yeh S.D."/>
        </authorList>
    </citation>
    <scope>NUCLEOTIDE SEQUENCE</scope>
    <source>
        <strain evidence="2">Sukarami</strain>
    </source>
</reference>
<comment type="caution">
    <text evidence="2">The sequence shown here is derived from an EMBL/GenBank/DDBJ whole genome shotgun (WGS) entry which is preliminary data.</text>
</comment>
<gene>
    <name evidence="2" type="ORF">M5D96_006510</name>
</gene>
<accession>A0A9Q0BQ77</accession>
<name>A0A9Q0BQ77_9MUSC</name>
<feature type="compositionally biased region" description="Polar residues" evidence="1">
    <location>
        <begin position="1"/>
        <end position="21"/>
    </location>
</feature>
<evidence type="ECO:0000313" key="2">
    <source>
        <dbReference type="EMBL" id="KAI8040567.1"/>
    </source>
</evidence>
<feature type="region of interest" description="Disordered" evidence="1">
    <location>
        <begin position="1"/>
        <end position="36"/>
    </location>
</feature>
<evidence type="ECO:0000313" key="3">
    <source>
        <dbReference type="Proteomes" id="UP001059596"/>
    </source>
</evidence>
<dbReference type="Proteomes" id="UP001059596">
    <property type="component" value="Unassembled WGS sequence"/>
</dbReference>
<dbReference type="AlphaFoldDB" id="A0A9Q0BQ77"/>